<organism evidence="2 3">
    <name type="scientific">Pseudochelatococcus lubricantis</name>
    <dbReference type="NCBI Taxonomy" id="1538102"/>
    <lineage>
        <taxon>Bacteria</taxon>
        <taxon>Pseudomonadati</taxon>
        <taxon>Pseudomonadota</taxon>
        <taxon>Alphaproteobacteria</taxon>
        <taxon>Hyphomicrobiales</taxon>
        <taxon>Chelatococcaceae</taxon>
        <taxon>Pseudochelatococcus</taxon>
    </lineage>
</organism>
<reference evidence="2 3" key="1">
    <citation type="submission" date="2020-03" db="EMBL/GenBank/DDBJ databases">
        <title>Genomic Encyclopedia of Type Strains, Phase IV (KMG-IV): sequencing the most valuable type-strain genomes for metagenomic binning, comparative biology and taxonomic classification.</title>
        <authorList>
            <person name="Goeker M."/>
        </authorList>
    </citation>
    <scope>NUCLEOTIDE SEQUENCE [LARGE SCALE GENOMIC DNA]</scope>
    <source>
        <strain evidence="2 3">DSM 103870</strain>
    </source>
</reference>
<evidence type="ECO:0000313" key="2">
    <source>
        <dbReference type="EMBL" id="NIJ59636.1"/>
    </source>
</evidence>
<evidence type="ECO:0000313" key="3">
    <source>
        <dbReference type="Proteomes" id="UP001429580"/>
    </source>
</evidence>
<dbReference type="RefSeq" id="WP_166955176.1">
    <property type="nucleotide sequence ID" value="NZ_JAASQI010000009.1"/>
</dbReference>
<evidence type="ECO:0000256" key="1">
    <source>
        <dbReference type="SAM" id="SignalP"/>
    </source>
</evidence>
<sequence length="155" mass="16366">MFRIIATTGLALALLSPLPAAAQDKPAVEIVWPPAGSVVTLGEDTEKAIGVVVRSNFALLPAGQCGDNRQCGHVHMKIDPDGDTCNIPGRPYNSMNSDFGGDLVKARFGHCPDATGQHVIGILLADDRHRPILVDGKPVTALVKVITKQAEPATR</sequence>
<proteinExistence type="predicted"/>
<name>A0ABX0V341_9HYPH</name>
<protein>
    <submittedName>
        <fullName evidence="2">Uncharacterized protein</fullName>
    </submittedName>
</protein>
<keyword evidence="3" id="KW-1185">Reference proteome</keyword>
<keyword evidence="1" id="KW-0732">Signal</keyword>
<feature type="chain" id="PRO_5046206936" evidence="1">
    <location>
        <begin position="23"/>
        <end position="155"/>
    </location>
</feature>
<comment type="caution">
    <text evidence="2">The sequence shown here is derived from an EMBL/GenBank/DDBJ whole genome shotgun (WGS) entry which is preliminary data.</text>
</comment>
<gene>
    <name evidence="2" type="ORF">FHS82_003494</name>
</gene>
<dbReference type="Proteomes" id="UP001429580">
    <property type="component" value="Unassembled WGS sequence"/>
</dbReference>
<feature type="signal peptide" evidence="1">
    <location>
        <begin position="1"/>
        <end position="22"/>
    </location>
</feature>
<accession>A0ABX0V341</accession>
<dbReference type="EMBL" id="JAASQI010000009">
    <property type="protein sequence ID" value="NIJ59636.1"/>
    <property type="molecule type" value="Genomic_DNA"/>
</dbReference>